<sequence length="500" mass="56244">MNRLFWLFLVLLLATAYHRTQHFDEAWCAEQAYWLVQDGHVHSEFFRGMDGSEQQLFVFHKLFVALGALVQGWLGFSPPIGKAIGAFWTLVGGLAIWWHLRWLGLRDKWISLALLLYVANGMLIEYTFVYRPESMYAALGFLSFSFLNRGRLLVAALLAGLSVLTHLNGLCFVLAGLGWLLWNNHRPANSPANTPQSATATPWPTVFGFGFVAALVSSFYLADALFANQLAGLWDQFSNISTISRVSTISDKLLISSKLHELLFHSEEETSLSALVIGVVGLTYWPGQYTLPKQTIVTSESAKTGRYLLLLLLAFALITKSNTDYYYLIFLPFMCVWVTQCVASWSTAKTAPVMVRWRSYGLGLLLGVYLLAGAYKAVVTIQSNMAQPNIVQKNAQLAAYIQQPGARVIAPLDFFYNQHEHYRIHGLTYYHLLNQKSYGGRLTVGQFFGLAEADGAVAVISDYGRDFSYCIPKETPARVGRYERVYQDDLNAVYLLRRKK</sequence>
<name>A0A939GHK6_9BACT</name>
<evidence type="ECO:0000256" key="1">
    <source>
        <dbReference type="SAM" id="Phobius"/>
    </source>
</evidence>
<protein>
    <submittedName>
        <fullName evidence="2">Uncharacterized protein</fullName>
    </submittedName>
</protein>
<feature type="transmembrane region" description="Helical" evidence="1">
    <location>
        <begin position="152"/>
        <end position="182"/>
    </location>
</feature>
<dbReference type="EMBL" id="JAFMYV010000005">
    <property type="protein sequence ID" value="MBO0937334.1"/>
    <property type="molecule type" value="Genomic_DNA"/>
</dbReference>
<accession>A0A939GHK6</accession>
<comment type="caution">
    <text evidence="2">The sequence shown here is derived from an EMBL/GenBank/DDBJ whole genome shotgun (WGS) entry which is preliminary data.</text>
</comment>
<reference evidence="2" key="1">
    <citation type="submission" date="2021-03" db="EMBL/GenBank/DDBJ databases">
        <title>Fibrella sp. HMF5335 genome sequencing and assembly.</title>
        <authorList>
            <person name="Kang H."/>
            <person name="Kim H."/>
            <person name="Bae S."/>
            <person name="Joh K."/>
        </authorList>
    </citation>
    <scope>NUCLEOTIDE SEQUENCE</scope>
    <source>
        <strain evidence="2">HMF5335</strain>
    </source>
</reference>
<feature type="transmembrane region" description="Helical" evidence="1">
    <location>
        <begin position="202"/>
        <end position="222"/>
    </location>
</feature>
<dbReference type="RefSeq" id="WP_207364876.1">
    <property type="nucleotide sequence ID" value="NZ_JAFMYV010000005.1"/>
</dbReference>
<evidence type="ECO:0000313" key="2">
    <source>
        <dbReference type="EMBL" id="MBO0937334.1"/>
    </source>
</evidence>
<organism evidence="2 3">
    <name type="scientific">Fibrella rubiginis</name>
    <dbReference type="NCBI Taxonomy" id="2817060"/>
    <lineage>
        <taxon>Bacteria</taxon>
        <taxon>Pseudomonadati</taxon>
        <taxon>Bacteroidota</taxon>
        <taxon>Cytophagia</taxon>
        <taxon>Cytophagales</taxon>
        <taxon>Spirosomataceae</taxon>
        <taxon>Fibrella</taxon>
    </lineage>
</organism>
<evidence type="ECO:0000313" key="3">
    <source>
        <dbReference type="Proteomes" id="UP000664034"/>
    </source>
</evidence>
<dbReference type="Proteomes" id="UP000664034">
    <property type="component" value="Unassembled WGS sequence"/>
</dbReference>
<keyword evidence="1" id="KW-1133">Transmembrane helix</keyword>
<feature type="transmembrane region" description="Helical" evidence="1">
    <location>
        <begin position="325"/>
        <end position="348"/>
    </location>
</feature>
<keyword evidence="1" id="KW-0472">Membrane</keyword>
<dbReference type="AlphaFoldDB" id="A0A939GHK6"/>
<proteinExistence type="predicted"/>
<feature type="transmembrane region" description="Helical" evidence="1">
    <location>
        <begin position="112"/>
        <end position="131"/>
    </location>
</feature>
<keyword evidence="3" id="KW-1185">Reference proteome</keyword>
<gene>
    <name evidence="2" type="ORF">J2I47_12325</name>
</gene>
<feature type="transmembrane region" description="Helical" evidence="1">
    <location>
        <begin position="83"/>
        <end position="100"/>
    </location>
</feature>
<feature type="transmembrane region" description="Helical" evidence="1">
    <location>
        <begin position="360"/>
        <end position="378"/>
    </location>
</feature>
<feature type="transmembrane region" description="Helical" evidence="1">
    <location>
        <begin position="56"/>
        <end position="76"/>
    </location>
</feature>
<keyword evidence="1" id="KW-0812">Transmembrane</keyword>